<dbReference type="AlphaFoldDB" id="A0A852WD05"/>
<sequence>MVGEIAPGIGEAIGGVLDFVCFGSWQAARGRDDKPRWASSLSRQNGNRQSLCGPEYLVAEDDGLLVCVKDDPRAGHVHLLLVVNERRKYVQRVGGAAESRKDGEVPGRVALPLEYRGPQAGAVDHRQPLRQDDLSRSEELIILCRSGATPLLQ</sequence>
<keyword evidence="2" id="KW-1185">Reference proteome</keyword>
<comment type="caution">
    <text evidence="1">The sequence shown here is derived from an EMBL/GenBank/DDBJ whole genome shotgun (WGS) entry which is preliminary data.</text>
</comment>
<name>A0A852WD05_9MICO</name>
<evidence type="ECO:0000313" key="1">
    <source>
        <dbReference type="EMBL" id="NYG06908.1"/>
    </source>
</evidence>
<reference evidence="1 2" key="1">
    <citation type="submission" date="2020-07" db="EMBL/GenBank/DDBJ databases">
        <title>Sequencing the genomes of 1000 actinobacteria strains.</title>
        <authorList>
            <person name="Klenk H.-P."/>
        </authorList>
    </citation>
    <scope>NUCLEOTIDE SEQUENCE [LARGE SCALE GENOMIC DNA]</scope>
    <source>
        <strain evidence="1 2">DSM 23987</strain>
    </source>
</reference>
<gene>
    <name evidence="1" type="ORF">BJ986_001395</name>
</gene>
<evidence type="ECO:0000313" key="2">
    <source>
        <dbReference type="Proteomes" id="UP000573599"/>
    </source>
</evidence>
<protein>
    <submittedName>
        <fullName evidence="1">Uncharacterized protein</fullName>
    </submittedName>
</protein>
<accession>A0A852WD05</accession>
<proteinExistence type="predicted"/>
<dbReference type="RefSeq" id="WP_179421323.1">
    <property type="nucleotide sequence ID" value="NZ_JACCAB010000001.1"/>
</dbReference>
<organism evidence="1 2">
    <name type="scientific">Pedococcus badiiscoriae</name>
    <dbReference type="NCBI Taxonomy" id="642776"/>
    <lineage>
        <taxon>Bacteria</taxon>
        <taxon>Bacillati</taxon>
        <taxon>Actinomycetota</taxon>
        <taxon>Actinomycetes</taxon>
        <taxon>Micrococcales</taxon>
        <taxon>Intrasporangiaceae</taxon>
        <taxon>Pedococcus</taxon>
    </lineage>
</organism>
<dbReference type="EMBL" id="JACCAB010000001">
    <property type="protein sequence ID" value="NYG06908.1"/>
    <property type="molecule type" value="Genomic_DNA"/>
</dbReference>
<dbReference type="Proteomes" id="UP000573599">
    <property type="component" value="Unassembled WGS sequence"/>
</dbReference>